<proteinExistence type="predicted"/>
<dbReference type="Proteomes" id="UP000055024">
    <property type="component" value="Unassembled WGS sequence"/>
</dbReference>
<dbReference type="EMBL" id="JYDP01002846">
    <property type="protein sequence ID" value="KRY96413.1"/>
    <property type="molecule type" value="Genomic_DNA"/>
</dbReference>
<evidence type="ECO:0000313" key="2">
    <source>
        <dbReference type="Proteomes" id="UP000055024"/>
    </source>
</evidence>
<dbReference type="OrthoDB" id="5926294at2759"/>
<protein>
    <submittedName>
        <fullName evidence="1">Uncharacterized protein</fullName>
    </submittedName>
</protein>
<evidence type="ECO:0000313" key="1">
    <source>
        <dbReference type="EMBL" id="KRY96413.1"/>
    </source>
</evidence>
<keyword evidence="2" id="KW-1185">Reference proteome</keyword>
<organism evidence="1 2">
    <name type="scientific">Trichinella zimbabwensis</name>
    <dbReference type="NCBI Taxonomy" id="268475"/>
    <lineage>
        <taxon>Eukaryota</taxon>
        <taxon>Metazoa</taxon>
        <taxon>Ecdysozoa</taxon>
        <taxon>Nematoda</taxon>
        <taxon>Enoplea</taxon>
        <taxon>Dorylaimia</taxon>
        <taxon>Trichinellida</taxon>
        <taxon>Trichinellidae</taxon>
        <taxon>Trichinella</taxon>
    </lineage>
</organism>
<name>A0A0V1GDS6_9BILA</name>
<reference evidence="1 2" key="1">
    <citation type="submission" date="2015-01" db="EMBL/GenBank/DDBJ databases">
        <title>Evolution of Trichinella species and genotypes.</title>
        <authorList>
            <person name="Korhonen P.K."/>
            <person name="Edoardo P."/>
            <person name="Giuseppe L.R."/>
            <person name="Gasser R.B."/>
        </authorList>
    </citation>
    <scope>NUCLEOTIDE SEQUENCE [LARGE SCALE GENOMIC DNA]</scope>
    <source>
        <strain evidence="1">ISS1029</strain>
    </source>
</reference>
<sequence length="63" mass="7439">MRVHKNVSVRVHKWLCQLRNSDSITILHVTYPVDLHTVLCWSNGQMVNTYGQMQNWPSQVHHN</sequence>
<dbReference type="AlphaFoldDB" id="A0A0V1GDS6"/>
<accession>A0A0V1GDS6</accession>
<gene>
    <name evidence="1" type="ORF">T11_14939</name>
</gene>
<comment type="caution">
    <text evidence="1">The sequence shown here is derived from an EMBL/GenBank/DDBJ whole genome shotgun (WGS) entry which is preliminary data.</text>
</comment>